<name>A0A6J4P868_9BACT</name>
<accession>A0A6J4P868</accession>
<protein>
    <recommendedName>
        <fullName evidence="2">Nucleotidyltransferase family protein</fullName>
    </recommendedName>
</protein>
<proteinExistence type="predicted"/>
<dbReference type="AlphaFoldDB" id="A0A6J4P868"/>
<organism evidence="1">
    <name type="scientific">uncultured Phycisphaerae bacterium</name>
    <dbReference type="NCBI Taxonomy" id="904963"/>
    <lineage>
        <taxon>Bacteria</taxon>
        <taxon>Pseudomonadati</taxon>
        <taxon>Planctomycetota</taxon>
        <taxon>Phycisphaerae</taxon>
        <taxon>environmental samples</taxon>
    </lineage>
</organism>
<dbReference type="Gene3D" id="3.30.460.40">
    <property type="match status" value="1"/>
</dbReference>
<gene>
    <name evidence="1" type="ORF">AVDCRST_MAG64-1873</name>
</gene>
<evidence type="ECO:0008006" key="2">
    <source>
        <dbReference type="Google" id="ProtNLM"/>
    </source>
</evidence>
<dbReference type="InterPro" id="IPR039498">
    <property type="entry name" value="NTP_transf_5"/>
</dbReference>
<dbReference type="EMBL" id="CADCUQ010000427">
    <property type="protein sequence ID" value="CAA9403630.1"/>
    <property type="molecule type" value="Genomic_DNA"/>
</dbReference>
<evidence type="ECO:0000313" key="1">
    <source>
        <dbReference type="EMBL" id="CAA9403630.1"/>
    </source>
</evidence>
<sequence>MLTAWALCVDELTAELARAFDERQIAFLLLKGPVIARWLYDDGTVRSYSDCDVLVAPDQVGAAQAVLRGRGFEDVKSPMGHPRLESHGWTRAEHHVDLHSTLIGIGASPRRVWDALWPTAETERVGGVDVHVLSVPARALHVALHAAQHGRDDQKPLEDLRRALELVPEQTWREAAALAQSLQATAAFATGLRLLPPGAVLAARLGLAAATSPDATLRLEPVPLALAFEHLASTPGWKQRLLIILRELFPTVEFMRWWSP</sequence>
<feature type="non-terminal residue" evidence="1">
    <location>
        <position position="260"/>
    </location>
</feature>
<dbReference type="Pfam" id="PF14907">
    <property type="entry name" value="NTP_transf_5"/>
    <property type="match status" value="1"/>
</dbReference>
<reference evidence="1" key="1">
    <citation type="submission" date="2020-02" db="EMBL/GenBank/DDBJ databases">
        <authorList>
            <person name="Meier V. D."/>
        </authorList>
    </citation>
    <scope>NUCLEOTIDE SEQUENCE</scope>
    <source>
        <strain evidence="1">AVDCRST_MAG64</strain>
    </source>
</reference>